<gene>
    <name evidence="2" type="ORF">V6984_01105</name>
</gene>
<keyword evidence="1" id="KW-1133">Transmembrane helix</keyword>
<feature type="transmembrane region" description="Helical" evidence="1">
    <location>
        <begin position="87"/>
        <end position="107"/>
    </location>
</feature>
<proteinExistence type="predicted"/>
<organism evidence="2 3">
    <name type="scientific">Kineothrix sedimenti</name>
    <dbReference type="NCBI Taxonomy" id="3123317"/>
    <lineage>
        <taxon>Bacteria</taxon>
        <taxon>Bacillati</taxon>
        <taxon>Bacillota</taxon>
        <taxon>Clostridia</taxon>
        <taxon>Lachnospirales</taxon>
        <taxon>Lachnospiraceae</taxon>
        <taxon>Kineothrix</taxon>
    </lineage>
</organism>
<dbReference type="RefSeq" id="WP_342757989.1">
    <property type="nucleotide sequence ID" value="NZ_CP146256.1"/>
</dbReference>
<protein>
    <submittedName>
        <fullName evidence="2">Uncharacterized protein</fullName>
    </submittedName>
</protein>
<dbReference type="EMBL" id="CP146256">
    <property type="protein sequence ID" value="XAH74396.1"/>
    <property type="molecule type" value="Genomic_DNA"/>
</dbReference>
<evidence type="ECO:0000256" key="1">
    <source>
        <dbReference type="SAM" id="Phobius"/>
    </source>
</evidence>
<dbReference type="Proteomes" id="UP001451571">
    <property type="component" value="Chromosome"/>
</dbReference>
<accession>A0ABZ3EVX2</accession>
<keyword evidence="3" id="KW-1185">Reference proteome</keyword>
<feature type="transmembrane region" description="Helical" evidence="1">
    <location>
        <begin position="12"/>
        <end position="34"/>
    </location>
</feature>
<sequence>MKEGENRKTHNITLFFLLCLIVILILSSILQNYLLKENIEFRNNVIIVRIIVTWFIIPFSIVLSFFRLIKTKLIEAKVITAINITEGLILLIILVIFMIRILGFYLFENRKEQILDNGYIMVYSENFQEQQTKYYKPISRFLYMYISEWPDVELLLQMQRKYGEDVAQVGYNNSGYPMFSKIVYIEGQSLKINFLISDKETMDDNYFTSVLEGYNEYFWSDVEQEPSLIENNSSSLSITLISFNKDILKSMTKNVYDWLIFLKINLDNNVKDYFNQNINSIELVSEQTGEFFTIYLGKDVLEYSEEEIQRILLQQTERIK</sequence>
<feature type="transmembrane region" description="Helical" evidence="1">
    <location>
        <begin position="46"/>
        <end position="66"/>
    </location>
</feature>
<evidence type="ECO:0000313" key="2">
    <source>
        <dbReference type="EMBL" id="XAH74396.1"/>
    </source>
</evidence>
<name>A0ABZ3EVX2_9FIRM</name>
<reference evidence="2 3" key="1">
    <citation type="submission" date="2024-02" db="EMBL/GenBank/DDBJ databases">
        <title>Bacterial strain from lacustrine sediment.</title>
        <authorList>
            <person name="Petit C."/>
            <person name="Fadhlaoui K."/>
        </authorList>
    </citation>
    <scope>NUCLEOTIDE SEQUENCE [LARGE SCALE GENOMIC DNA]</scope>
    <source>
        <strain evidence="2 3">IPX-CK</strain>
    </source>
</reference>
<keyword evidence="1" id="KW-0472">Membrane</keyword>
<evidence type="ECO:0000313" key="3">
    <source>
        <dbReference type="Proteomes" id="UP001451571"/>
    </source>
</evidence>
<keyword evidence="1" id="KW-0812">Transmembrane</keyword>